<evidence type="ECO:0000313" key="2">
    <source>
        <dbReference type="Ensembl" id="ENSPEMP00000031749.1"/>
    </source>
</evidence>
<dbReference type="GO" id="GO:0006355">
    <property type="term" value="P:regulation of DNA-templated transcription"/>
    <property type="evidence" value="ECO:0007669"/>
    <property type="project" value="InterPro"/>
</dbReference>
<reference evidence="2 3" key="1">
    <citation type="submission" date="2018-10" db="EMBL/GenBank/DDBJ databases">
        <title>Improved assembly of the deer mouse Peromyscus maniculatus genome.</title>
        <authorList>
            <person name="Lassance J.-M."/>
            <person name="Hoekstra H.E."/>
        </authorList>
    </citation>
    <scope>NUCLEOTIDE SEQUENCE [LARGE SCALE GENOMIC DNA]</scope>
</reference>
<dbReference type="SUPFAM" id="SSF109640">
    <property type="entry name" value="KRAB domain (Kruppel-associated box)"/>
    <property type="match status" value="1"/>
</dbReference>
<dbReference type="InterPro" id="IPR001909">
    <property type="entry name" value="KRAB"/>
</dbReference>
<evidence type="ECO:0000259" key="1">
    <source>
        <dbReference type="PROSITE" id="PS50805"/>
    </source>
</evidence>
<dbReference type="Proteomes" id="UP000694547">
    <property type="component" value="Chromosome 15"/>
</dbReference>
<dbReference type="PANTHER" id="PTHR23232:SF158">
    <property type="entry name" value="KRAB DOMAIN-CONTAINING PROTEIN 5"/>
    <property type="match status" value="1"/>
</dbReference>
<accession>A0A8C8UH31</accession>
<dbReference type="SMART" id="SM00349">
    <property type="entry name" value="KRAB"/>
    <property type="match status" value="1"/>
</dbReference>
<dbReference type="Pfam" id="PF01352">
    <property type="entry name" value="KRAB"/>
    <property type="match status" value="1"/>
</dbReference>
<dbReference type="Ensembl" id="ENSPEMT00000040585.1">
    <property type="protein sequence ID" value="ENSPEMP00000031749.1"/>
    <property type="gene ID" value="ENSPEMG00000029191.1"/>
</dbReference>
<dbReference type="PROSITE" id="PS50805">
    <property type="entry name" value="KRAB"/>
    <property type="match status" value="1"/>
</dbReference>
<reference evidence="2" key="3">
    <citation type="submission" date="2025-09" db="UniProtKB">
        <authorList>
            <consortium name="Ensembl"/>
        </authorList>
    </citation>
    <scope>IDENTIFICATION</scope>
</reference>
<dbReference type="InterPro" id="IPR036051">
    <property type="entry name" value="KRAB_dom_sf"/>
</dbReference>
<reference evidence="2" key="2">
    <citation type="submission" date="2025-08" db="UniProtKB">
        <authorList>
            <consortium name="Ensembl"/>
        </authorList>
    </citation>
    <scope>IDENTIFICATION</scope>
</reference>
<organism evidence="2 3">
    <name type="scientific">Peromyscus maniculatus bairdii</name>
    <name type="common">Prairie deer mouse</name>
    <dbReference type="NCBI Taxonomy" id="230844"/>
    <lineage>
        <taxon>Eukaryota</taxon>
        <taxon>Metazoa</taxon>
        <taxon>Chordata</taxon>
        <taxon>Craniata</taxon>
        <taxon>Vertebrata</taxon>
        <taxon>Euteleostomi</taxon>
        <taxon>Mammalia</taxon>
        <taxon>Eutheria</taxon>
        <taxon>Euarchontoglires</taxon>
        <taxon>Glires</taxon>
        <taxon>Rodentia</taxon>
        <taxon>Myomorpha</taxon>
        <taxon>Muroidea</taxon>
        <taxon>Cricetidae</taxon>
        <taxon>Neotominae</taxon>
        <taxon>Peromyscus</taxon>
    </lineage>
</organism>
<dbReference type="PANTHER" id="PTHR23232">
    <property type="entry name" value="KRAB DOMAIN C2H2 ZINC FINGER"/>
    <property type="match status" value="1"/>
</dbReference>
<feature type="domain" description="KRAB" evidence="1">
    <location>
        <begin position="6"/>
        <end position="77"/>
    </location>
</feature>
<name>A0A8C8UH31_PERMB</name>
<evidence type="ECO:0000313" key="3">
    <source>
        <dbReference type="Proteomes" id="UP000694547"/>
    </source>
</evidence>
<sequence length="108" mass="12943">LFQEMLSFWDVAIDFSPEEWECLEPSQWNLYRDVMLENYSHLDFLGENLIHSEFLFHHQHVSYSLSTISHGSLCFSTVSFIFFTLTKIRDIVTYLRNISVIFLFYVFV</sequence>
<dbReference type="Gene3D" id="6.10.140.140">
    <property type="match status" value="1"/>
</dbReference>
<dbReference type="AlphaFoldDB" id="A0A8C8UH31"/>
<keyword evidence="3" id="KW-1185">Reference proteome</keyword>
<dbReference type="InterPro" id="IPR050169">
    <property type="entry name" value="Krueppel_C2H2_ZnF"/>
</dbReference>
<dbReference type="CDD" id="cd07765">
    <property type="entry name" value="KRAB_A-box"/>
    <property type="match status" value="1"/>
</dbReference>
<proteinExistence type="predicted"/>
<dbReference type="GeneTree" id="ENSGT01150000286936"/>
<protein>
    <recommendedName>
        <fullName evidence="1">KRAB domain-containing protein</fullName>
    </recommendedName>
</protein>